<feature type="coiled-coil region" evidence="1">
    <location>
        <begin position="58"/>
        <end position="110"/>
    </location>
</feature>
<dbReference type="AlphaFoldDB" id="A0A6I6GY75"/>
<protein>
    <recommendedName>
        <fullName evidence="5">Viral A-type inclusion protein</fullName>
    </recommendedName>
</protein>
<reference evidence="3 4" key="1">
    <citation type="submission" date="2019-11" db="EMBL/GenBank/DDBJ databases">
        <authorList>
            <person name="Im W.T."/>
        </authorList>
    </citation>
    <scope>NUCLEOTIDE SEQUENCE [LARGE SCALE GENOMIC DNA]</scope>
    <source>
        <strain evidence="3 4">SB-02</strain>
    </source>
</reference>
<dbReference type="RefSeq" id="WP_157477292.1">
    <property type="nucleotide sequence ID" value="NZ_CP046566.1"/>
</dbReference>
<evidence type="ECO:0000256" key="1">
    <source>
        <dbReference type="SAM" id="Coils"/>
    </source>
</evidence>
<dbReference type="EMBL" id="CP046566">
    <property type="protein sequence ID" value="QGW27481.1"/>
    <property type="molecule type" value="Genomic_DNA"/>
</dbReference>
<feature type="signal peptide" evidence="2">
    <location>
        <begin position="1"/>
        <end position="18"/>
    </location>
</feature>
<gene>
    <name evidence="3" type="ORF">GLV81_04665</name>
</gene>
<evidence type="ECO:0000313" key="4">
    <source>
        <dbReference type="Proteomes" id="UP000426027"/>
    </source>
</evidence>
<sequence>MKTTVWALLALLSLAACKSNPKETSNTETSTAAAIPATLEDSMYKLVIAMHDEAMPKMNQLKGLQKTAQQQIDSLKATKNKANEMLMIRLEKVKLQLAAAEKGMDDWMAQFEPDPQQPTSEERGAYFKDQYEKAKVMRDNIFISLDSAAAIIR</sequence>
<keyword evidence="1" id="KW-0175">Coiled coil</keyword>
<proteinExistence type="predicted"/>
<dbReference type="Proteomes" id="UP000426027">
    <property type="component" value="Chromosome"/>
</dbReference>
<keyword evidence="4" id="KW-1185">Reference proteome</keyword>
<evidence type="ECO:0000313" key="3">
    <source>
        <dbReference type="EMBL" id="QGW27481.1"/>
    </source>
</evidence>
<evidence type="ECO:0008006" key="5">
    <source>
        <dbReference type="Google" id="ProtNLM"/>
    </source>
</evidence>
<accession>A0A6I6GY75</accession>
<dbReference type="PROSITE" id="PS51257">
    <property type="entry name" value="PROKAR_LIPOPROTEIN"/>
    <property type="match status" value="1"/>
</dbReference>
<name>A0A6I6GY75_9BACT</name>
<feature type="chain" id="PRO_5026350620" description="Viral A-type inclusion protein" evidence="2">
    <location>
        <begin position="19"/>
        <end position="153"/>
    </location>
</feature>
<evidence type="ECO:0000256" key="2">
    <source>
        <dbReference type="SAM" id="SignalP"/>
    </source>
</evidence>
<organism evidence="3 4">
    <name type="scientific">Phnomibacter ginsenosidimutans</name>
    <dbReference type="NCBI Taxonomy" id="2676868"/>
    <lineage>
        <taxon>Bacteria</taxon>
        <taxon>Pseudomonadati</taxon>
        <taxon>Bacteroidota</taxon>
        <taxon>Chitinophagia</taxon>
        <taxon>Chitinophagales</taxon>
        <taxon>Chitinophagaceae</taxon>
        <taxon>Phnomibacter</taxon>
    </lineage>
</organism>
<dbReference type="KEGG" id="fls:GLV81_04665"/>
<keyword evidence="2" id="KW-0732">Signal</keyword>